<dbReference type="EMBL" id="FNGW01000003">
    <property type="protein sequence ID" value="SDL67127.1"/>
    <property type="molecule type" value="Genomic_DNA"/>
</dbReference>
<reference evidence="1 2" key="1">
    <citation type="submission" date="2016-10" db="EMBL/GenBank/DDBJ databases">
        <authorList>
            <person name="de Groot N.N."/>
        </authorList>
    </citation>
    <scope>NUCLEOTIDE SEQUENCE [LARGE SCALE GENOMIC DNA]</scope>
    <source>
        <strain evidence="1 2">DSM 797</strain>
    </source>
</reference>
<evidence type="ECO:0000313" key="2">
    <source>
        <dbReference type="Proteomes" id="UP000199068"/>
    </source>
</evidence>
<protein>
    <submittedName>
        <fullName evidence="1">Uncharacterized protein</fullName>
    </submittedName>
</protein>
<sequence>MDKSFNKFVFGYPMLFEKKGDQYVVRIKELGIKQQSQSRGRAIREVFEEIREKNKLNLIEPKKYNCELSYYNDLQIRLFKINQKITKFGFSVIAEDINEIDILKLEKLCTEIDLNKLYDTYETQNIENEIIKILEPYIISPHLRALNMVSLIMKTNHINKFSHIIEQSYLSLFREEYISTVMILTPVIEGILLSLYEFRSIDKKPKEHQLLNKWAELEYNNSNEKIPHPFIVDEYIRAFIDISEKIIFTKHQIARDNSYFNRNYIAHVMGDGRFYSRNNAYKLIHLIDLMAHVLAACIGEHKRYAFNRDNTDYKLRLYYYNNLANKKDIEESKRHIFNSHLNFKGYL</sequence>
<dbReference type="RefSeq" id="WP_092724719.1">
    <property type="nucleotide sequence ID" value="NZ_FNGW01000003.1"/>
</dbReference>
<proteinExistence type="predicted"/>
<dbReference type="Proteomes" id="UP000199068">
    <property type="component" value="Unassembled WGS sequence"/>
</dbReference>
<evidence type="ECO:0000313" key="1">
    <source>
        <dbReference type="EMBL" id="SDL67127.1"/>
    </source>
</evidence>
<keyword evidence="2" id="KW-1185">Reference proteome</keyword>
<name>A0A1G9LZL6_9FIRM</name>
<dbReference type="AlphaFoldDB" id="A0A1G9LZL6"/>
<organism evidence="1 2">
    <name type="scientific">Romboutsia lituseburensis DSM 797</name>
    <dbReference type="NCBI Taxonomy" id="1121325"/>
    <lineage>
        <taxon>Bacteria</taxon>
        <taxon>Bacillati</taxon>
        <taxon>Bacillota</taxon>
        <taxon>Clostridia</taxon>
        <taxon>Peptostreptococcales</taxon>
        <taxon>Peptostreptococcaceae</taxon>
        <taxon>Romboutsia</taxon>
    </lineage>
</organism>
<gene>
    <name evidence="1" type="ORF">SAMN04515677_1031</name>
</gene>
<accession>A0A1G9LZL6</accession>